<dbReference type="GO" id="GO:0016758">
    <property type="term" value="F:hexosyltransferase activity"/>
    <property type="evidence" value="ECO:0007669"/>
    <property type="project" value="UniProtKB-ARBA"/>
</dbReference>
<evidence type="ECO:0000313" key="5">
    <source>
        <dbReference type="EMBL" id="TCP68605.1"/>
    </source>
</evidence>
<dbReference type="Proteomes" id="UP000294746">
    <property type="component" value="Unassembled WGS sequence"/>
</dbReference>
<dbReference type="OrthoDB" id="6620093at2"/>
<dbReference type="InterPro" id="IPR022357">
    <property type="entry name" value="MIP_CS"/>
</dbReference>
<evidence type="ECO:0000256" key="1">
    <source>
        <dbReference type="ARBA" id="ARBA00009995"/>
    </source>
</evidence>
<dbReference type="PANTHER" id="PTHR48043:SF145">
    <property type="entry name" value="FI06409P-RELATED"/>
    <property type="match status" value="1"/>
</dbReference>
<dbReference type="PANTHER" id="PTHR48043">
    <property type="entry name" value="EG:EG0003.4 PROTEIN-RELATED"/>
    <property type="match status" value="1"/>
</dbReference>
<dbReference type="PROSITE" id="PS00221">
    <property type="entry name" value="MIP"/>
    <property type="match status" value="1"/>
</dbReference>
<protein>
    <submittedName>
        <fullName evidence="5">MGT family glycosyltransferase</fullName>
    </submittedName>
</protein>
<proteinExistence type="inferred from homology"/>
<dbReference type="RefSeq" id="WP_131848758.1">
    <property type="nucleotide sequence ID" value="NZ_SLXV01000016.1"/>
</dbReference>
<dbReference type="FunFam" id="3.40.50.2000:FF:000072">
    <property type="entry name" value="Glycosyl transferase"/>
    <property type="match status" value="1"/>
</dbReference>
<dbReference type="InterPro" id="IPR002213">
    <property type="entry name" value="UDP_glucos_trans"/>
</dbReference>
<gene>
    <name evidence="5" type="ORF">EDD57_11667</name>
</gene>
<feature type="domain" description="Erythromycin biosynthesis protein CIII-like C-terminal" evidence="4">
    <location>
        <begin position="236"/>
        <end position="363"/>
    </location>
</feature>
<organism evidence="5 6">
    <name type="scientific">Baia soyae</name>
    <dbReference type="NCBI Taxonomy" id="1544746"/>
    <lineage>
        <taxon>Bacteria</taxon>
        <taxon>Bacillati</taxon>
        <taxon>Bacillota</taxon>
        <taxon>Bacilli</taxon>
        <taxon>Bacillales</taxon>
        <taxon>Thermoactinomycetaceae</taxon>
        <taxon>Baia</taxon>
    </lineage>
</organism>
<dbReference type="GO" id="GO:0008194">
    <property type="term" value="F:UDP-glycosyltransferase activity"/>
    <property type="evidence" value="ECO:0007669"/>
    <property type="project" value="InterPro"/>
</dbReference>
<keyword evidence="2" id="KW-0328">Glycosyltransferase</keyword>
<dbReference type="InterPro" id="IPR010610">
    <property type="entry name" value="EryCIII-like_C"/>
</dbReference>
<evidence type="ECO:0000256" key="3">
    <source>
        <dbReference type="ARBA" id="ARBA00022679"/>
    </source>
</evidence>
<dbReference type="AlphaFoldDB" id="A0A4R2SBP9"/>
<name>A0A4R2SBP9_9BACL</name>
<evidence type="ECO:0000256" key="2">
    <source>
        <dbReference type="ARBA" id="ARBA00022676"/>
    </source>
</evidence>
<evidence type="ECO:0000313" key="6">
    <source>
        <dbReference type="Proteomes" id="UP000294746"/>
    </source>
</evidence>
<dbReference type="InterPro" id="IPR050271">
    <property type="entry name" value="UDP-glycosyltransferase"/>
</dbReference>
<dbReference type="InterPro" id="IPR035595">
    <property type="entry name" value="UDP_glycos_trans_CS"/>
</dbReference>
<keyword evidence="6" id="KW-1185">Reference proteome</keyword>
<dbReference type="CDD" id="cd03784">
    <property type="entry name" value="GT1_Gtf-like"/>
    <property type="match status" value="1"/>
</dbReference>
<evidence type="ECO:0000259" key="4">
    <source>
        <dbReference type="Pfam" id="PF06722"/>
    </source>
</evidence>
<comment type="similarity">
    <text evidence="1">Belongs to the UDP-glycosyltransferase family.</text>
</comment>
<sequence length="383" mass="43597">MKYLFFMMPAFGHMNPTLTVAKELVRRGEEVVFYTTDDFTDGVKKAGAEIQVIDPIFNPINFFEKVDPHGDQSFLKPPIHLMTQYMDEARLKARELMDQVKSEKADVAIYDPMCVWAKEIIHTLDIPAATFYSSFAFHKEAPTLQKWVDQYFEPEEQQILHLFTTAEKLNIVSNPKEFQYDVEFFDHRYAFVGPLISDRHVTSDLLLDSLSSQPILYISLGTILSNADFYKNCFEAFGETHWQVILNIGPKTSMEELGSIPKNFIIRPFVPQLEVLKHTDVFISHGGMNSIMEALWFGVPTVAIPQSTDQPLVAERLTQLGLGESIQPDQVTAEQLRETVNKVSQSESVRVNLQAMRQAMQEANPVQQAADRLQSLAKQQAVM</sequence>
<comment type="caution">
    <text evidence="5">The sequence shown here is derived from an EMBL/GenBank/DDBJ whole genome shotgun (WGS) entry which is preliminary data.</text>
</comment>
<dbReference type="Pfam" id="PF06722">
    <property type="entry name" value="EryCIII-like_C"/>
    <property type="match status" value="1"/>
</dbReference>
<accession>A0A4R2SBP9</accession>
<keyword evidence="3 5" id="KW-0808">Transferase</keyword>
<dbReference type="EMBL" id="SLXV01000016">
    <property type="protein sequence ID" value="TCP68605.1"/>
    <property type="molecule type" value="Genomic_DNA"/>
</dbReference>
<dbReference type="SUPFAM" id="SSF53756">
    <property type="entry name" value="UDP-Glycosyltransferase/glycogen phosphorylase"/>
    <property type="match status" value="1"/>
</dbReference>
<reference evidence="5 6" key="1">
    <citation type="submission" date="2019-03" db="EMBL/GenBank/DDBJ databases">
        <title>Genomic Encyclopedia of Type Strains, Phase IV (KMG-IV): sequencing the most valuable type-strain genomes for metagenomic binning, comparative biology and taxonomic classification.</title>
        <authorList>
            <person name="Goeker M."/>
        </authorList>
    </citation>
    <scope>NUCLEOTIDE SEQUENCE [LARGE SCALE GENOMIC DNA]</scope>
    <source>
        <strain evidence="5 6">DSM 46831</strain>
    </source>
</reference>
<dbReference type="Gene3D" id="3.40.50.2000">
    <property type="entry name" value="Glycogen Phosphorylase B"/>
    <property type="match status" value="2"/>
</dbReference>
<dbReference type="PROSITE" id="PS00375">
    <property type="entry name" value="UDPGT"/>
    <property type="match status" value="1"/>
</dbReference>